<dbReference type="PANTHER" id="PTHR34824">
    <property type="entry name" value="HEAT-INDUCIBLE TRANSCRIPTION REPRESSOR HRCA"/>
    <property type="match status" value="1"/>
</dbReference>
<dbReference type="RefSeq" id="WP_205143599.1">
    <property type="nucleotide sequence ID" value="NZ_JAFBDN010000008.1"/>
</dbReference>
<dbReference type="EMBL" id="JAGMVS010000065">
    <property type="protein sequence ID" value="MCM2437610.1"/>
    <property type="molecule type" value="Genomic_DNA"/>
</dbReference>
<evidence type="ECO:0000313" key="9">
    <source>
        <dbReference type="Proteomes" id="UP001057481"/>
    </source>
</evidence>
<dbReference type="InterPro" id="IPR036390">
    <property type="entry name" value="WH_DNA-bd_sf"/>
</dbReference>
<dbReference type="SUPFAM" id="SSF46785">
    <property type="entry name" value="Winged helix' DNA-binding domain"/>
    <property type="match status" value="1"/>
</dbReference>
<proteinExistence type="inferred from homology"/>
<feature type="domain" description="Winged helix-turn-helix transcription repressor HrcA DNA-binding" evidence="7">
    <location>
        <begin position="1"/>
        <end position="68"/>
    </location>
</feature>
<sequence length="351" mass="39168">MLTDRQKLILQAIILAYTETGHAIGSKALADKLSMTISSATIRNEMAILEEKALIQKEHTSSGRIPSLAGYRYYVDNLKDIDMLVKKQDILTIRDSFNQNYTKVDEIIAQSTNMLSQLTSYTALAIKPETINTTLSGFRLVPLGSHQVMAILVTNNGDVESQQFAINKEVTSEQLEAVVRIVNDQLIGKSLDVVVKKLANEVPILINKYLSSSDAFLDTFDNVLNKFGTDQFFVGGRLNLLDFSSSDNPAAIKQLYELLNSKKDMHNMMNFNDQENDQTTISVKIGDEIANDLLKDYSLLTASYDVGDHGKGIIAILGPTRMPYSKTIGLLGAFRQELTSKLVNYYHFYDE</sequence>
<dbReference type="InterPro" id="IPR021153">
    <property type="entry name" value="HrcA_C"/>
</dbReference>
<comment type="similarity">
    <text evidence="5">Belongs to the HrcA family.</text>
</comment>
<accession>A0ABT0VIF5</accession>
<evidence type="ECO:0000313" key="8">
    <source>
        <dbReference type="EMBL" id="MCM2437610.1"/>
    </source>
</evidence>
<dbReference type="InterPro" id="IPR023120">
    <property type="entry name" value="WHTH_transcript_rep_HrcA_IDD"/>
</dbReference>
<comment type="function">
    <text evidence="5">Negative regulator of class I heat shock genes (grpE-dnaK-dnaJ and groELS operons). Prevents heat-shock induction of these operons.</text>
</comment>
<gene>
    <name evidence="5 8" type="primary">hrcA</name>
    <name evidence="8" type="ORF">KAK10_06780</name>
</gene>
<keyword evidence="9" id="KW-1185">Reference proteome</keyword>
<dbReference type="Pfam" id="PF01628">
    <property type="entry name" value="HrcA"/>
    <property type="match status" value="1"/>
</dbReference>
<keyword evidence="1 5" id="KW-0678">Repressor</keyword>
<comment type="caution">
    <text evidence="8">The sequence shown here is derived from an EMBL/GenBank/DDBJ whole genome shotgun (WGS) entry which is preliminary data.</text>
</comment>
<dbReference type="PIRSF" id="PIRSF005485">
    <property type="entry name" value="HrcA"/>
    <property type="match status" value="1"/>
</dbReference>
<name>A0ABT0VIF5_9LACO</name>
<dbReference type="SUPFAM" id="SSF55781">
    <property type="entry name" value="GAF domain-like"/>
    <property type="match status" value="1"/>
</dbReference>
<dbReference type="PANTHER" id="PTHR34824:SF1">
    <property type="entry name" value="HEAT-INDUCIBLE TRANSCRIPTION REPRESSOR HRCA"/>
    <property type="match status" value="1"/>
</dbReference>
<protein>
    <recommendedName>
        <fullName evidence="5">Heat-inducible transcription repressor HrcA</fullName>
    </recommendedName>
</protein>
<dbReference type="Proteomes" id="UP001057481">
    <property type="component" value="Unassembled WGS sequence"/>
</dbReference>
<dbReference type="InterPro" id="IPR029016">
    <property type="entry name" value="GAF-like_dom_sf"/>
</dbReference>
<evidence type="ECO:0000256" key="2">
    <source>
        <dbReference type="ARBA" id="ARBA00023015"/>
    </source>
</evidence>
<keyword evidence="3 5" id="KW-0346">Stress response</keyword>
<reference evidence="8" key="1">
    <citation type="submission" date="2021-04" db="EMBL/GenBank/DDBJ databases">
        <title>Taxonomic assessment of Weissella genus.</title>
        <authorList>
            <person name="Fanelli F."/>
            <person name="Chieffi D."/>
            <person name="Dell'Aquila A."/>
            <person name="Gyu-Sung C."/>
            <person name="Franz C.M.A.P."/>
            <person name="Fusco V."/>
        </authorList>
    </citation>
    <scope>NUCLEOTIDE SEQUENCE</scope>
    <source>
        <strain evidence="8">LMG 25373</strain>
    </source>
</reference>
<dbReference type="InterPro" id="IPR005104">
    <property type="entry name" value="WHTH_HrcA_DNA-bd"/>
</dbReference>
<organism evidence="8 9">
    <name type="scientific">Periweissella beninensis</name>
    <dbReference type="NCBI Taxonomy" id="504936"/>
    <lineage>
        <taxon>Bacteria</taxon>
        <taxon>Bacillati</taxon>
        <taxon>Bacillota</taxon>
        <taxon>Bacilli</taxon>
        <taxon>Lactobacillales</taxon>
        <taxon>Lactobacillaceae</taxon>
        <taxon>Periweissella</taxon>
    </lineage>
</organism>
<dbReference type="Gene3D" id="3.30.390.60">
    <property type="entry name" value="Heat-inducible transcription repressor hrca homolog, domain 3"/>
    <property type="match status" value="1"/>
</dbReference>
<dbReference type="Gene3D" id="3.30.450.40">
    <property type="match status" value="1"/>
</dbReference>
<dbReference type="Gene3D" id="1.10.10.10">
    <property type="entry name" value="Winged helix-like DNA-binding domain superfamily/Winged helix DNA-binding domain"/>
    <property type="match status" value="1"/>
</dbReference>
<evidence type="ECO:0000256" key="4">
    <source>
        <dbReference type="ARBA" id="ARBA00023163"/>
    </source>
</evidence>
<keyword evidence="2 5" id="KW-0805">Transcription regulation</keyword>
<dbReference type="InterPro" id="IPR002571">
    <property type="entry name" value="HrcA"/>
</dbReference>
<evidence type="ECO:0000259" key="6">
    <source>
        <dbReference type="Pfam" id="PF01628"/>
    </source>
</evidence>
<dbReference type="InterPro" id="IPR036388">
    <property type="entry name" value="WH-like_DNA-bd_sf"/>
</dbReference>
<evidence type="ECO:0000256" key="3">
    <source>
        <dbReference type="ARBA" id="ARBA00023016"/>
    </source>
</evidence>
<evidence type="ECO:0000256" key="5">
    <source>
        <dbReference type="HAMAP-Rule" id="MF_00081"/>
    </source>
</evidence>
<dbReference type="Pfam" id="PF03444">
    <property type="entry name" value="WHD_HrcA"/>
    <property type="match status" value="1"/>
</dbReference>
<evidence type="ECO:0000259" key="7">
    <source>
        <dbReference type="Pfam" id="PF03444"/>
    </source>
</evidence>
<keyword evidence="4 5" id="KW-0804">Transcription</keyword>
<dbReference type="HAMAP" id="MF_00081">
    <property type="entry name" value="HrcA"/>
    <property type="match status" value="1"/>
</dbReference>
<feature type="domain" description="Heat-inducible transcription repressor HrcA C-terminal" evidence="6">
    <location>
        <begin position="105"/>
        <end position="328"/>
    </location>
</feature>
<dbReference type="NCBIfam" id="TIGR00331">
    <property type="entry name" value="hrcA"/>
    <property type="match status" value="1"/>
</dbReference>
<evidence type="ECO:0000256" key="1">
    <source>
        <dbReference type="ARBA" id="ARBA00022491"/>
    </source>
</evidence>